<organism evidence="1 2">
    <name type="scientific">Ensifer adhaerens</name>
    <name type="common">Sinorhizobium morelense</name>
    <dbReference type="NCBI Taxonomy" id="106592"/>
    <lineage>
        <taxon>Bacteria</taxon>
        <taxon>Pseudomonadati</taxon>
        <taxon>Pseudomonadota</taxon>
        <taxon>Alphaproteobacteria</taxon>
        <taxon>Hyphomicrobiales</taxon>
        <taxon>Rhizobiaceae</taxon>
        <taxon>Sinorhizobium/Ensifer group</taxon>
        <taxon>Ensifer</taxon>
    </lineage>
</organism>
<sequence length="106" mass="11425">MAAGRRRMRAAIAIDFKKRKTSLARLFAGVAGAPSAKTDAGSAGAARTPSCIEDRASISLIVRHFPPKTVDIDDATNTPDPQPGRYLPKKAAILYGMVPHHCFDRH</sequence>
<dbReference type="EMBL" id="JAGGJR010000012">
    <property type="protein sequence ID" value="MBP1875663.1"/>
    <property type="molecule type" value="Genomic_DNA"/>
</dbReference>
<protein>
    <submittedName>
        <fullName evidence="1">Uncharacterized protein</fullName>
    </submittedName>
</protein>
<comment type="caution">
    <text evidence="1">The sequence shown here is derived from an EMBL/GenBank/DDBJ whole genome shotgun (WGS) entry which is preliminary data.</text>
</comment>
<evidence type="ECO:0000313" key="1">
    <source>
        <dbReference type="EMBL" id="MBP1875663.1"/>
    </source>
</evidence>
<name>A0ACC5T486_ENSAD</name>
<gene>
    <name evidence="1" type="ORF">J2Z19_005400</name>
</gene>
<dbReference type="Proteomes" id="UP000823773">
    <property type="component" value="Unassembled WGS sequence"/>
</dbReference>
<reference evidence="1" key="1">
    <citation type="submission" date="2021-03" db="EMBL/GenBank/DDBJ databases">
        <title>Genomic Encyclopedia of Type Strains, Phase IV (KMG-IV): sequencing the most valuable type-strain genomes for metagenomic binning, comparative biology and taxonomic classification.</title>
        <authorList>
            <person name="Goeker M."/>
        </authorList>
    </citation>
    <scope>NUCLEOTIDE SEQUENCE</scope>
    <source>
        <strain evidence="1">DSM 18131</strain>
    </source>
</reference>
<keyword evidence="2" id="KW-1185">Reference proteome</keyword>
<proteinExistence type="predicted"/>
<accession>A0ACC5T486</accession>
<evidence type="ECO:0000313" key="2">
    <source>
        <dbReference type="Proteomes" id="UP000823773"/>
    </source>
</evidence>